<protein>
    <recommendedName>
        <fullName evidence="3">DDE-1 domain-containing protein</fullName>
    </recommendedName>
</protein>
<dbReference type="EMBL" id="ML770187">
    <property type="protein sequence ID" value="KAE9384236.1"/>
    <property type="molecule type" value="Genomic_DNA"/>
</dbReference>
<organism evidence="1 2">
    <name type="scientific">Gymnopus androsaceus JB14</name>
    <dbReference type="NCBI Taxonomy" id="1447944"/>
    <lineage>
        <taxon>Eukaryota</taxon>
        <taxon>Fungi</taxon>
        <taxon>Dikarya</taxon>
        <taxon>Basidiomycota</taxon>
        <taxon>Agaricomycotina</taxon>
        <taxon>Agaricomycetes</taxon>
        <taxon>Agaricomycetidae</taxon>
        <taxon>Agaricales</taxon>
        <taxon>Marasmiineae</taxon>
        <taxon>Omphalotaceae</taxon>
        <taxon>Gymnopus</taxon>
    </lineage>
</organism>
<proteinExistence type="predicted"/>
<dbReference type="OrthoDB" id="3218065at2759"/>
<dbReference type="PANTHER" id="PTHR35871:SF1">
    <property type="entry name" value="CXC1-LIKE CYSTEINE CLUSTER ASSOCIATED WITH KDZ TRANSPOSASES DOMAIN-CONTAINING PROTEIN"/>
    <property type="match status" value="1"/>
</dbReference>
<evidence type="ECO:0008006" key="3">
    <source>
        <dbReference type="Google" id="ProtNLM"/>
    </source>
</evidence>
<name>A0A6A4GFB5_9AGAR</name>
<dbReference type="PANTHER" id="PTHR35871">
    <property type="entry name" value="EXPRESSED PROTEIN"/>
    <property type="match status" value="1"/>
</dbReference>
<gene>
    <name evidence="1" type="ORF">BT96DRAFT_842544</name>
</gene>
<dbReference type="AlphaFoldDB" id="A0A6A4GFB5"/>
<accession>A0A6A4GFB5</accession>
<evidence type="ECO:0000313" key="2">
    <source>
        <dbReference type="Proteomes" id="UP000799118"/>
    </source>
</evidence>
<keyword evidence="2" id="KW-1185">Reference proteome</keyword>
<reference evidence="1" key="1">
    <citation type="journal article" date="2019" name="Environ. Microbiol.">
        <title>Fungal ecological strategies reflected in gene transcription - a case study of two litter decomposers.</title>
        <authorList>
            <person name="Barbi F."/>
            <person name="Kohler A."/>
            <person name="Barry K."/>
            <person name="Baskaran P."/>
            <person name="Daum C."/>
            <person name="Fauchery L."/>
            <person name="Ihrmark K."/>
            <person name="Kuo A."/>
            <person name="LaButti K."/>
            <person name="Lipzen A."/>
            <person name="Morin E."/>
            <person name="Grigoriev I.V."/>
            <person name="Henrissat B."/>
            <person name="Lindahl B."/>
            <person name="Martin F."/>
        </authorList>
    </citation>
    <scope>NUCLEOTIDE SEQUENCE</scope>
    <source>
        <strain evidence="1">JB14</strain>
    </source>
</reference>
<evidence type="ECO:0000313" key="1">
    <source>
        <dbReference type="EMBL" id="KAE9384236.1"/>
    </source>
</evidence>
<sequence>FKAGDHGLQAYHARAIQSQLHMMVHNSRGAMYASERAAESQGFSTVWGGRMVHMWVQKWIADRTLPGSMRGCHAKVFSFLEDPTIRAELRSYLRTNKWAMDPTKLCKYMKTNVITPEAQKYIQGVVNTEMPKGLIKYLETELFPCIQLKRHLVPTPQDEMTAQANDGKPKSWVLEGEHALKKKGVGCGLHQSDCNCSMVGWLKEASQTLEYGKNYDGYWNGELFVKQLIEQIIPAFERAHGAGYRALIMVDHSQGHSAYSNDALLAQWMNLNPGGKQACMRSGWFIRGSQKIIQPMIFAQNHAEFPDKAKGMKQVLIERVKKYLRDHCDYSFNTLQQNMSLALESVHVHTIRRWEHRMFRWMEAYRSGLDAKSAQFQVRAFSSRQYKSHRQIPETLAAQMDM</sequence>
<feature type="non-terminal residue" evidence="1">
    <location>
        <position position="1"/>
    </location>
</feature>
<dbReference type="Proteomes" id="UP000799118">
    <property type="component" value="Unassembled WGS sequence"/>
</dbReference>